<dbReference type="CDD" id="cd05151">
    <property type="entry name" value="ChoK-like"/>
    <property type="match status" value="1"/>
</dbReference>
<protein>
    <submittedName>
        <fullName evidence="1">Choline kinase family protein</fullName>
    </submittedName>
</protein>
<reference evidence="1 2" key="1">
    <citation type="submission" date="2023-09" db="EMBL/GenBank/DDBJ databases">
        <authorList>
            <person name="Zhai L."/>
        </authorList>
    </citation>
    <scope>NUCLEOTIDE SEQUENCE [LARGE SCALE GENOMIC DNA]</scope>
    <source>
        <strain evidence="1 2">5 N-1</strain>
    </source>
</reference>
<keyword evidence="1" id="KW-0808">Transferase</keyword>
<dbReference type="PANTHER" id="PTHR22603">
    <property type="entry name" value="CHOLINE/ETHANOALAMINE KINASE"/>
    <property type="match status" value="1"/>
</dbReference>
<name>A0ABU1EHT2_9CLOT</name>
<dbReference type="InterPro" id="IPR011009">
    <property type="entry name" value="Kinase-like_dom_sf"/>
</dbReference>
<keyword evidence="2" id="KW-1185">Reference proteome</keyword>
<proteinExistence type="predicted"/>
<dbReference type="GO" id="GO:0016301">
    <property type="term" value="F:kinase activity"/>
    <property type="evidence" value="ECO:0007669"/>
    <property type="project" value="UniProtKB-KW"/>
</dbReference>
<comment type="caution">
    <text evidence="1">The sequence shown here is derived from an EMBL/GenBank/DDBJ whole genome shotgun (WGS) entry which is preliminary data.</text>
</comment>
<gene>
    <name evidence="1" type="ORF">RGC78_10685</name>
</gene>
<dbReference type="Pfam" id="PF01633">
    <property type="entry name" value="Choline_kinase"/>
    <property type="match status" value="1"/>
</dbReference>
<organism evidence="1 2">
    <name type="scientific">Clostridium aquiflavi</name>
    <dbReference type="NCBI Taxonomy" id="3073603"/>
    <lineage>
        <taxon>Bacteria</taxon>
        <taxon>Bacillati</taxon>
        <taxon>Bacillota</taxon>
        <taxon>Clostridia</taxon>
        <taxon>Eubacteriales</taxon>
        <taxon>Clostridiaceae</taxon>
        <taxon>Clostridium</taxon>
    </lineage>
</organism>
<keyword evidence="1" id="KW-0418">Kinase</keyword>
<dbReference type="Proteomes" id="UP001256646">
    <property type="component" value="Unassembled WGS sequence"/>
</dbReference>
<dbReference type="Gene3D" id="3.90.1200.10">
    <property type="match status" value="1"/>
</dbReference>
<evidence type="ECO:0000313" key="1">
    <source>
        <dbReference type="EMBL" id="MDR5587932.1"/>
    </source>
</evidence>
<sequence>MNEELLFLLKQNTNWNTDLVTSVERIGGLNNNNYKISYNGNDFFIRICTNLYLDNDRATEFQIINKASTISLTPKPYYFSIKSGNMILPWIKGNMPTEDEFSSINFINKLTKRLKELHNLNCEKLFKPFNHIKTRIDLCKKFNISLPNYIDTLFKKLNYLEFILNNNPTIGLCHNDLNCSNILLSKNNLYFIDYEYSAMGDVFWDLATISWFLNDNCRKNLLIQYFGYYKEEDYKKLLDFLYVVKFYNATWSLLKTKDPNNDYDYLNGANIIFEDLRQNS</sequence>
<dbReference type="RefSeq" id="WP_309556618.1">
    <property type="nucleotide sequence ID" value="NZ_JAVJAN010000026.1"/>
</dbReference>
<dbReference type="EMBL" id="JAVJAN010000026">
    <property type="protein sequence ID" value="MDR5587932.1"/>
    <property type="molecule type" value="Genomic_DNA"/>
</dbReference>
<dbReference type="Gene3D" id="3.30.200.20">
    <property type="entry name" value="Phosphorylase Kinase, domain 1"/>
    <property type="match status" value="1"/>
</dbReference>
<accession>A0ABU1EHT2</accession>
<dbReference type="SUPFAM" id="SSF56112">
    <property type="entry name" value="Protein kinase-like (PK-like)"/>
    <property type="match status" value="1"/>
</dbReference>
<dbReference type="PANTHER" id="PTHR22603:SF66">
    <property type="entry name" value="ETHANOLAMINE KINASE"/>
    <property type="match status" value="1"/>
</dbReference>
<evidence type="ECO:0000313" key="2">
    <source>
        <dbReference type="Proteomes" id="UP001256646"/>
    </source>
</evidence>